<comment type="caution">
    <text evidence="3">The sequence shown here is derived from an EMBL/GenBank/DDBJ whole genome shotgun (WGS) entry which is preliminary data.</text>
</comment>
<organism evidence="3 4">
    <name type="scientific">Actinacidiphila bryophytorum</name>
    <dbReference type="NCBI Taxonomy" id="1436133"/>
    <lineage>
        <taxon>Bacteria</taxon>
        <taxon>Bacillati</taxon>
        <taxon>Actinomycetota</taxon>
        <taxon>Actinomycetes</taxon>
        <taxon>Kitasatosporales</taxon>
        <taxon>Streptomycetaceae</taxon>
        <taxon>Actinacidiphila</taxon>
    </lineage>
</organism>
<keyword evidence="2" id="KW-0472">Membrane</keyword>
<feature type="region of interest" description="Disordered" evidence="1">
    <location>
        <begin position="1"/>
        <end position="46"/>
    </location>
</feature>
<gene>
    <name evidence="3" type="ORF">SBRY_110193</name>
</gene>
<evidence type="ECO:0000256" key="2">
    <source>
        <dbReference type="SAM" id="Phobius"/>
    </source>
</evidence>
<keyword evidence="2" id="KW-1133">Transmembrane helix</keyword>
<protein>
    <submittedName>
        <fullName evidence="3">Uncharacterized protein</fullName>
    </submittedName>
</protein>
<accession>A0A9W4E4Q6</accession>
<reference evidence="3" key="1">
    <citation type="submission" date="2021-06" db="EMBL/GenBank/DDBJ databases">
        <authorList>
            <person name="Arsene-Ploetze F."/>
        </authorList>
    </citation>
    <scope>NUCLEOTIDE SEQUENCE</scope>
    <source>
        <strain evidence="3">SBRY1</strain>
    </source>
</reference>
<keyword evidence="2" id="KW-0812">Transmembrane</keyword>
<name>A0A9W4E4Q6_9ACTN</name>
<keyword evidence="4" id="KW-1185">Reference proteome</keyword>
<proteinExistence type="predicted"/>
<feature type="transmembrane region" description="Helical" evidence="2">
    <location>
        <begin position="68"/>
        <end position="89"/>
    </location>
</feature>
<sequence>MSEHEPEHEPGPVPAAPPAPPAAPPAPPPPAPPPAPPAAPPVFPPPAPAHLPQDVLAAPAVRPRVRVALRWTALLLVFAVFGAGTAYAVTRPERTKIPGLRTPDDGRWTYPAAALPKLPARKPRPLDARLNPGGVHYADVRSLLVPLPEGAVADPAFPGTKGWLPTAVYLRTRQNGAGSEKALFLKQQGLRHIAGRAWTMPDGTRAEVYLLQMISAGYANVVGSDADGRPVEGVTTDARDRSLADRTVPAHETVSGYGETAPYGAAMTRFAYVTAGDTVALVELTRKGGEVPEQAFRQTVRLQAQLLG</sequence>
<dbReference type="Proteomes" id="UP001153328">
    <property type="component" value="Unassembled WGS sequence"/>
</dbReference>
<evidence type="ECO:0000313" key="4">
    <source>
        <dbReference type="Proteomes" id="UP001153328"/>
    </source>
</evidence>
<dbReference type="EMBL" id="CAJVAX010000003">
    <property type="protein sequence ID" value="CAG7616501.1"/>
    <property type="molecule type" value="Genomic_DNA"/>
</dbReference>
<feature type="compositionally biased region" description="Pro residues" evidence="1">
    <location>
        <begin position="11"/>
        <end position="46"/>
    </location>
</feature>
<evidence type="ECO:0000313" key="3">
    <source>
        <dbReference type="EMBL" id="CAG7616501.1"/>
    </source>
</evidence>
<feature type="compositionally biased region" description="Basic and acidic residues" evidence="1">
    <location>
        <begin position="1"/>
        <end position="10"/>
    </location>
</feature>
<evidence type="ECO:0000256" key="1">
    <source>
        <dbReference type="SAM" id="MobiDB-lite"/>
    </source>
</evidence>
<dbReference type="AlphaFoldDB" id="A0A9W4E4Q6"/>